<reference evidence="1" key="1">
    <citation type="submission" date="2020-08" db="EMBL/GenBank/DDBJ databases">
        <title>Genome public.</title>
        <authorList>
            <person name="Liu C."/>
            <person name="Sun Q."/>
        </authorList>
    </citation>
    <scope>NUCLEOTIDE SEQUENCE</scope>
    <source>
        <strain evidence="1">NSJ-33</strain>
    </source>
</reference>
<proteinExistence type="predicted"/>
<dbReference type="Proteomes" id="UP000610760">
    <property type="component" value="Unassembled WGS sequence"/>
</dbReference>
<dbReference type="EMBL" id="JACRSV010000001">
    <property type="protein sequence ID" value="MBC8559711.1"/>
    <property type="molecule type" value="Genomic_DNA"/>
</dbReference>
<evidence type="ECO:0000313" key="1">
    <source>
        <dbReference type="EMBL" id="MBC8559711.1"/>
    </source>
</evidence>
<accession>A0A926I7A4</accession>
<keyword evidence="2" id="KW-1185">Reference proteome</keyword>
<protein>
    <submittedName>
        <fullName evidence="1">Uncharacterized protein</fullName>
    </submittedName>
</protein>
<organism evidence="1 2">
    <name type="scientific">Fumia xinanensis</name>
    <dbReference type="NCBI Taxonomy" id="2763659"/>
    <lineage>
        <taxon>Bacteria</taxon>
        <taxon>Bacillati</taxon>
        <taxon>Bacillota</taxon>
        <taxon>Clostridia</taxon>
        <taxon>Eubacteriales</taxon>
        <taxon>Oscillospiraceae</taxon>
        <taxon>Fumia</taxon>
    </lineage>
</organism>
<dbReference type="RefSeq" id="WP_249294638.1">
    <property type="nucleotide sequence ID" value="NZ_JACRSV010000001.1"/>
</dbReference>
<dbReference type="AlphaFoldDB" id="A0A926I7A4"/>
<sequence length="92" mass="10302">MIVRSLREEQYSRLCAQLDEIPANPLDASRTVTINVDGDSYALKLQPEKSCRVALLQAVRADRRYSPPECTLVTKGRVLSALLELFVLQNLA</sequence>
<evidence type="ECO:0000313" key="2">
    <source>
        <dbReference type="Proteomes" id="UP000610760"/>
    </source>
</evidence>
<gene>
    <name evidence="1" type="ORF">H8710_06435</name>
</gene>
<name>A0A926I7A4_9FIRM</name>
<comment type="caution">
    <text evidence="1">The sequence shown here is derived from an EMBL/GenBank/DDBJ whole genome shotgun (WGS) entry which is preliminary data.</text>
</comment>